<dbReference type="Proteomes" id="UP000266841">
    <property type="component" value="Unassembled WGS sequence"/>
</dbReference>
<dbReference type="AlphaFoldDB" id="K0RTI7"/>
<gene>
    <name evidence="2" type="ORF">THAOC_23811</name>
</gene>
<dbReference type="OrthoDB" id="232579at2759"/>
<organism evidence="2 3">
    <name type="scientific">Thalassiosira oceanica</name>
    <name type="common">Marine diatom</name>
    <dbReference type="NCBI Taxonomy" id="159749"/>
    <lineage>
        <taxon>Eukaryota</taxon>
        <taxon>Sar</taxon>
        <taxon>Stramenopiles</taxon>
        <taxon>Ochrophyta</taxon>
        <taxon>Bacillariophyta</taxon>
        <taxon>Coscinodiscophyceae</taxon>
        <taxon>Thalassiosirophycidae</taxon>
        <taxon>Thalassiosirales</taxon>
        <taxon>Thalassiosiraceae</taxon>
        <taxon>Thalassiosira</taxon>
    </lineage>
</organism>
<keyword evidence="3" id="KW-1185">Reference proteome</keyword>
<feature type="region of interest" description="Disordered" evidence="1">
    <location>
        <begin position="314"/>
        <end position="359"/>
    </location>
</feature>
<dbReference type="EMBL" id="AGNL01031793">
    <property type="protein sequence ID" value="EJK56330.1"/>
    <property type="molecule type" value="Genomic_DNA"/>
</dbReference>
<sequence length="514" mass="56593">MAATAWEKLQQRLEPEQDSALKKIGDDLNQSIHRSKSLLMGVDAAPSKKKSKEMQPSNELDVMHGMIEGYVIVDGKLLFCTLRGGRMLFWNDKHDVGHKPPETVWDVSHMSMFEEGKGMGRSMSNGSLASLASSDSIRVAVEKDSDKDIARTESEDMIHPWEWTIVLGHIHTETEEMEEDDVKLAIHGLQDHSDHDVQDWRDALAVATGTLNPIALRLAHIRHELAHRQKEAGITPQKPGFESGTSVHSHKNEIVCIGYNEMFPAVLALADAIGKVVVVVEYDPLKLKTVQKLYGQEARQKAWREKCTAGDRKDLSKALASKTGSPMETVEEPSATADSAVPVGDVEEGAPPPRVRSRSIPERAASFFGSAKTASNIADDCDIRGVKTEYADIHDPECWEETGMDEAFLVVCTDQGARDAEKALIRWLAKHASDAIFVSCTQSNADALRMYKAGAHYVVQRDGLAMRAAREILVGTVASVGDCSQLVAAGQSHRRNLAKLRAEDGLKFQYETGY</sequence>
<reference evidence="2 3" key="1">
    <citation type="journal article" date="2012" name="Genome Biol.">
        <title>Genome and low-iron response of an oceanic diatom adapted to chronic iron limitation.</title>
        <authorList>
            <person name="Lommer M."/>
            <person name="Specht M."/>
            <person name="Roy A.S."/>
            <person name="Kraemer L."/>
            <person name="Andreson R."/>
            <person name="Gutowska M.A."/>
            <person name="Wolf J."/>
            <person name="Bergner S.V."/>
            <person name="Schilhabel M.B."/>
            <person name="Klostermeier U.C."/>
            <person name="Beiko R.G."/>
            <person name="Rosenstiel P."/>
            <person name="Hippler M."/>
            <person name="Laroche J."/>
        </authorList>
    </citation>
    <scope>NUCLEOTIDE SEQUENCE [LARGE SCALE GENOMIC DNA]</scope>
    <source>
        <strain evidence="2 3">CCMP1005</strain>
    </source>
</reference>
<evidence type="ECO:0008006" key="4">
    <source>
        <dbReference type="Google" id="ProtNLM"/>
    </source>
</evidence>
<proteinExistence type="predicted"/>
<protein>
    <recommendedName>
        <fullName evidence="4">RCK N-terminal domain-containing protein</fullName>
    </recommendedName>
</protein>
<evidence type="ECO:0000313" key="2">
    <source>
        <dbReference type="EMBL" id="EJK56330.1"/>
    </source>
</evidence>
<evidence type="ECO:0000313" key="3">
    <source>
        <dbReference type="Proteomes" id="UP000266841"/>
    </source>
</evidence>
<dbReference type="Gene3D" id="3.40.50.720">
    <property type="entry name" value="NAD(P)-binding Rossmann-like Domain"/>
    <property type="match status" value="1"/>
</dbReference>
<dbReference type="eggNOG" id="ENOG502SV0W">
    <property type="taxonomic scope" value="Eukaryota"/>
</dbReference>
<comment type="caution">
    <text evidence="2">The sequence shown here is derived from an EMBL/GenBank/DDBJ whole genome shotgun (WGS) entry which is preliminary data.</text>
</comment>
<name>K0RTI7_THAOC</name>
<accession>K0RTI7</accession>
<evidence type="ECO:0000256" key="1">
    <source>
        <dbReference type="SAM" id="MobiDB-lite"/>
    </source>
</evidence>